<dbReference type="STRING" id="294671.YLM1_0906"/>
<dbReference type="PIRSF" id="PIRSF036535">
    <property type="entry name" value="EhaE"/>
    <property type="match status" value="1"/>
</dbReference>
<reference evidence="4" key="2">
    <citation type="submission" date="2016-02" db="EMBL/GenBank/DDBJ databases">
        <title>The draft genome sequence of the rumen methanogen Methanobrevibacter olleyae YLM1.</title>
        <authorList>
            <consortium name="New Zealand Agricultural Greenhouse Gas Research Centre/Pastoral Greenhouse Gas Research Consortium"/>
            <person name="Kelly W.J."/>
            <person name="Li D."/>
            <person name="Lambie S.C."/>
            <person name="Attwood G.T."/>
            <person name="Altermann E."/>
            <person name="Leahy S.C."/>
        </authorList>
    </citation>
    <scope>NUCLEOTIDE SEQUENCE [LARGE SCALE GENOMIC DNA]</scope>
    <source>
        <strain evidence="4">YLM1</strain>
    </source>
</reference>
<dbReference type="OrthoDB" id="81881at2157"/>
<keyword evidence="1" id="KW-1133">Transmembrane helix</keyword>
<reference evidence="3" key="3">
    <citation type="submission" date="2016-10" db="EMBL/GenBank/DDBJ databases">
        <authorList>
            <person name="de Groot N.N."/>
        </authorList>
    </citation>
    <scope>NUCLEOTIDE SEQUENCE [LARGE SCALE GENOMIC DNA]</scope>
    <source>
        <strain evidence="3">DSM 16632</strain>
    </source>
</reference>
<dbReference type="Pfam" id="PF09880">
    <property type="entry name" value="EhaE"/>
    <property type="match status" value="1"/>
</dbReference>
<dbReference type="EMBL" id="FOTL01000019">
    <property type="protein sequence ID" value="SFL56935.1"/>
    <property type="molecule type" value="Genomic_DNA"/>
</dbReference>
<evidence type="ECO:0000313" key="2">
    <source>
        <dbReference type="EMBL" id="AMK15463.1"/>
    </source>
</evidence>
<evidence type="ECO:0000313" key="3">
    <source>
        <dbReference type="EMBL" id="SFL56935.1"/>
    </source>
</evidence>
<dbReference type="RefSeq" id="WP_067146736.1">
    <property type="nucleotide sequence ID" value="NZ_CP014265.1"/>
</dbReference>
<dbReference type="Proteomes" id="UP000183442">
    <property type="component" value="Unassembled WGS sequence"/>
</dbReference>
<organism evidence="2 4">
    <name type="scientific">Methanobrevibacter olleyae</name>
    <dbReference type="NCBI Taxonomy" id="294671"/>
    <lineage>
        <taxon>Archaea</taxon>
        <taxon>Methanobacteriati</taxon>
        <taxon>Methanobacteriota</taxon>
        <taxon>Methanomada group</taxon>
        <taxon>Methanobacteria</taxon>
        <taxon>Methanobacteriales</taxon>
        <taxon>Methanobacteriaceae</taxon>
        <taxon>Methanobrevibacter</taxon>
    </lineage>
</organism>
<evidence type="ECO:0000313" key="4">
    <source>
        <dbReference type="Proteomes" id="UP000066376"/>
    </source>
</evidence>
<feature type="transmembrane region" description="Helical" evidence="1">
    <location>
        <begin position="56"/>
        <end position="77"/>
    </location>
</feature>
<name>A0A126QZA0_METOL</name>
<reference evidence="5" key="4">
    <citation type="submission" date="2016-10" db="EMBL/GenBank/DDBJ databases">
        <authorList>
            <person name="Varghese N."/>
        </authorList>
    </citation>
    <scope>NUCLEOTIDE SEQUENCE [LARGE SCALE GENOMIC DNA]</scope>
    <source>
        <strain evidence="5">DSM 16632</strain>
    </source>
</reference>
<dbReference type="AlphaFoldDB" id="A0A126QZA0"/>
<evidence type="ECO:0000256" key="1">
    <source>
        <dbReference type="SAM" id="Phobius"/>
    </source>
</evidence>
<gene>
    <name evidence="3" type="ORF">SAMN02910297_01236</name>
    <name evidence="2" type="ORF">YLM1_0906</name>
</gene>
<dbReference type="InterPro" id="IPR011317">
    <property type="entry name" value="Prd_NiFe_hyd_3_EhaE"/>
</dbReference>
<keyword evidence="4" id="KW-1185">Reference proteome</keyword>
<evidence type="ECO:0000313" key="5">
    <source>
        <dbReference type="Proteomes" id="UP000183442"/>
    </source>
</evidence>
<dbReference type="EMBL" id="CP014265">
    <property type="protein sequence ID" value="AMK15463.1"/>
    <property type="molecule type" value="Genomic_DNA"/>
</dbReference>
<reference evidence="2 4" key="1">
    <citation type="journal article" date="2016" name="Genome Announc.">
        <title>Draft Genome Sequence of the Rumen Methanogen Methanobrevibacter olleyae YLM1.</title>
        <authorList>
            <person name="Kelly W.J."/>
            <person name="Li D."/>
            <person name="Lambie S.C."/>
            <person name="Cox F."/>
            <person name="Attwood G.T."/>
            <person name="Altermann E."/>
            <person name="Leahy S.C."/>
        </authorList>
    </citation>
    <scope>NUCLEOTIDE SEQUENCE [LARGE SCALE GENOMIC DNA]</scope>
    <source>
        <strain evidence="2 4">YLM1</strain>
    </source>
</reference>
<keyword evidence="1" id="KW-0472">Membrane</keyword>
<protein>
    <submittedName>
        <fullName evidence="2 3">Energy-converting hydrogenase A subunit E</fullName>
    </submittedName>
</protein>
<sequence>MFNLALWVYVGLALAIFGSIATVWGPGVKDPVIRTINTEVASVGVSLILLTYNSTLALLTLIATTIIVTLILFRAIARLEEIGADV</sequence>
<dbReference type="Proteomes" id="UP000066376">
    <property type="component" value="Chromosome"/>
</dbReference>
<accession>A0A126QZA0</accession>
<proteinExistence type="predicted"/>
<dbReference type="KEGG" id="mol:YLM1_0906"/>
<keyword evidence="1" id="KW-0812">Transmembrane</keyword>
<dbReference type="GeneID" id="28489206"/>
<dbReference type="PATRIC" id="fig|294671.3.peg.949"/>
<feature type="transmembrane region" description="Helical" evidence="1">
    <location>
        <begin position="6"/>
        <end position="25"/>
    </location>
</feature>